<dbReference type="OrthoDB" id="9991235at2759"/>
<dbReference type="Gene3D" id="3.30.70.2760">
    <property type="match status" value="1"/>
</dbReference>
<feature type="region of interest" description="Disordered" evidence="1">
    <location>
        <begin position="1"/>
        <end position="66"/>
    </location>
</feature>
<feature type="domain" description="HD/PDEase" evidence="2">
    <location>
        <begin position="141"/>
        <end position="287"/>
    </location>
</feature>
<dbReference type="GO" id="GO:0008832">
    <property type="term" value="F:dGTPase activity"/>
    <property type="evidence" value="ECO:0007669"/>
    <property type="project" value="TreeGrafter"/>
</dbReference>
<dbReference type="Proteomes" id="UP000827284">
    <property type="component" value="Unassembled WGS sequence"/>
</dbReference>
<dbReference type="Pfam" id="PF19276">
    <property type="entry name" value="HD_assoc_2"/>
    <property type="match status" value="1"/>
</dbReference>
<evidence type="ECO:0000259" key="2">
    <source>
        <dbReference type="SMART" id="SM00471"/>
    </source>
</evidence>
<reference evidence="3" key="2">
    <citation type="journal article" date="2022" name="Microbiol. Resour. Announc.">
        <title>Whole-Genome Sequence of Entomortierella parvispora E1425, a Mucoromycotan Fungus Associated with Burkholderiaceae-Related Endosymbiotic Bacteria.</title>
        <authorList>
            <person name="Herlambang A."/>
            <person name="Guo Y."/>
            <person name="Takashima Y."/>
            <person name="Narisawa K."/>
            <person name="Ohta H."/>
            <person name="Nishizawa T."/>
        </authorList>
    </citation>
    <scope>NUCLEOTIDE SEQUENCE</scope>
    <source>
        <strain evidence="3">E1425</strain>
    </source>
</reference>
<dbReference type="InterPro" id="IPR003607">
    <property type="entry name" value="HD/PDEase_dom"/>
</dbReference>
<name>A0A9P3HB71_9FUNG</name>
<evidence type="ECO:0000313" key="4">
    <source>
        <dbReference type="Proteomes" id="UP000827284"/>
    </source>
</evidence>
<keyword evidence="4" id="KW-1185">Reference proteome</keyword>
<evidence type="ECO:0000313" key="3">
    <source>
        <dbReference type="EMBL" id="GJJ73188.1"/>
    </source>
</evidence>
<dbReference type="PANTHER" id="PTHR11373">
    <property type="entry name" value="DEOXYNUCLEOSIDE TRIPHOSPHATE TRIPHOSPHOHYDROLASE"/>
    <property type="match status" value="1"/>
</dbReference>
<organism evidence="3 4">
    <name type="scientific">Entomortierella parvispora</name>
    <dbReference type="NCBI Taxonomy" id="205924"/>
    <lineage>
        <taxon>Eukaryota</taxon>
        <taxon>Fungi</taxon>
        <taxon>Fungi incertae sedis</taxon>
        <taxon>Mucoromycota</taxon>
        <taxon>Mortierellomycotina</taxon>
        <taxon>Mortierellomycetes</taxon>
        <taxon>Mortierellales</taxon>
        <taxon>Mortierellaceae</taxon>
        <taxon>Entomortierella</taxon>
    </lineage>
</organism>
<dbReference type="EMBL" id="BQFW01000007">
    <property type="protein sequence ID" value="GJJ73188.1"/>
    <property type="molecule type" value="Genomic_DNA"/>
</dbReference>
<reference evidence="3" key="1">
    <citation type="submission" date="2021-11" db="EMBL/GenBank/DDBJ databases">
        <authorList>
            <person name="Herlambang A."/>
            <person name="Guo Y."/>
            <person name="Takashima Y."/>
            <person name="Nishizawa T."/>
        </authorList>
    </citation>
    <scope>NUCLEOTIDE SEQUENCE</scope>
    <source>
        <strain evidence="3">E1425</strain>
    </source>
</reference>
<dbReference type="InterPro" id="IPR045509">
    <property type="entry name" value="HD_assoc_2"/>
</dbReference>
<dbReference type="Gene3D" id="1.10.3210.10">
    <property type="entry name" value="Hypothetical protein af1432"/>
    <property type="match status" value="1"/>
</dbReference>
<dbReference type="SMART" id="SM00471">
    <property type="entry name" value="HDc"/>
    <property type="match status" value="1"/>
</dbReference>
<dbReference type="GO" id="GO:0005634">
    <property type="term" value="C:nucleus"/>
    <property type="evidence" value="ECO:0007669"/>
    <property type="project" value="TreeGrafter"/>
</dbReference>
<accession>A0A9P3HB71</accession>
<proteinExistence type="predicted"/>
<feature type="compositionally biased region" description="Polar residues" evidence="1">
    <location>
        <begin position="559"/>
        <end position="581"/>
    </location>
</feature>
<dbReference type="Pfam" id="PF01966">
    <property type="entry name" value="HD"/>
    <property type="match status" value="1"/>
</dbReference>
<dbReference type="InterPro" id="IPR006674">
    <property type="entry name" value="HD_domain"/>
</dbReference>
<feature type="compositionally biased region" description="Basic residues" evidence="1">
    <location>
        <begin position="584"/>
        <end position="595"/>
    </location>
</feature>
<dbReference type="InterPro" id="IPR050135">
    <property type="entry name" value="dGTPase-like"/>
</dbReference>
<sequence length="618" mass="70486">MANNSSPFLDDPSSPFLVNSKSSNHDCNNNNNASNHRGRSPSHMHDSVDLSLSDSRHSPQLGILGSPRKGRLLYRRNSFTPLFGRDDSGIYEGSSEKFINDPIHGHVLLDNDCLSCIDTPQFQRLRDLKQLGSAYYVFPGATHNRFEHSIGTSHLAGELVERFRDTQPELEISESDVKCVKLAGLCHDLGHGPFSHVFDNEFIPRAIPGSTWTHEQGSEMMLEYLVDENNVDIDKEELNFIKDLIMGERRGNSQRHAFLFDIVSNKRNSLDVDKYDYLQRDCYNVGIKSSIDCSRLMRMSRVIGDQICWHHKEVYNLYELYHTRFSLFKRVYTHRVGKAIEYMLTDALLAANSVMGISSAIFSGEEYLHLTDDIVRQIERSKEPGLEESKAIIRRIRTRNLYKFVDELLIPREKIGRLTKHNVNAAEIVSCQGPNDHLQQDDVIVEFLKNNYAMKDQNPVDGIKFFSKNNHFESYHIPKEKVSSLIPSEFQENIIRVFARDSSKVMAVHEAFRRLMSRFYRGHDGSSNLPPSSTSPYYDSRNTTPEKLAPGSIGMGWLQSRQASPTRRLSRHSSQGDLTIGSSLKRRRSRSRSPLRRAPLSTMTSMGDGVQDIADDEH</sequence>
<dbReference type="PANTHER" id="PTHR11373:SF4">
    <property type="entry name" value="DEOXYNUCLEOSIDE TRIPHOSPHATE TRIPHOSPHOHYDROLASE SAMHD1"/>
    <property type="match status" value="1"/>
</dbReference>
<dbReference type="CDD" id="cd00077">
    <property type="entry name" value="HDc"/>
    <property type="match status" value="1"/>
</dbReference>
<feature type="compositionally biased region" description="Low complexity" evidence="1">
    <location>
        <begin position="1"/>
        <end position="35"/>
    </location>
</feature>
<feature type="compositionally biased region" description="Polar residues" evidence="1">
    <location>
        <begin position="525"/>
        <end position="545"/>
    </location>
</feature>
<comment type="caution">
    <text evidence="3">The sequence shown here is derived from an EMBL/GenBank/DDBJ whole genome shotgun (WGS) entry which is preliminary data.</text>
</comment>
<dbReference type="SUPFAM" id="SSF109604">
    <property type="entry name" value="HD-domain/PDEase-like"/>
    <property type="match status" value="1"/>
</dbReference>
<protein>
    <submittedName>
        <fullName evidence="3">Deoxynucleoside triphosphate triphosphohydrolase SAMHD1</fullName>
    </submittedName>
</protein>
<evidence type="ECO:0000256" key="1">
    <source>
        <dbReference type="SAM" id="MobiDB-lite"/>
    </source>
</evidence>
<dbReference type="AlphaFoldDB" id="A0A9P3HB71"/>
<feature type="region of interest" description="Disordered" evidence="1">
    <location>
        <begin position="522"/>
        <end position="618"/>
    </location>
</feature>
<gene>
    <name evidence="3" type="ORF">EMPS_05546</name>
</gene>
<dbReference type="FunFam" id="1.10.3210.10:FF:000017">
    <property type="entry name" value="Deoxynucleoside triphosphate triphosphohydrolase SAMHD1"/>
    <property type="match status" value="1"/>
</dbReference>
<dbReference type="GO" id="GO:0006203">
    <property type="term" value="P:dGTP catabolic process"/>
    <property type="evidence" value="ECO:0007669"/>
    <property type="project" value="TreeGrafter"/>
</dbReference>